<accession>A0AAN6WVY0</accession>
<reference evidence="2" key="1">
    <citation type="journal article" date="2023" name="Mol. Phylogenet. Evol.">
        <title>Genome-scale phylogeny and comparative genomics of the fungal order Sordariales.</title>
        <authorList>
            <person name="Hensen N."/>
            <person name="Bonometti L."/>
            <person name="Westerberg I."/>
            <person name="Brannstrom I.O."/>
            <person name="Guillou S."/>
            <person name="Cros-Aarteil S."/>
            <person name="Calhoun S."/>
            <person name="Haridas S."/>
            <person name="Kuo A."/>
            <person name="Mondo S."/>
            <person name="Pangilinan J."/>
            <person name="Riley R."/>
            <person name="LaButti K."/>
            <person name="Andreopoulos B."/>
            <person name="Lipzen A."/>
            <person name="Chen C."/>
            <person name="Yan M."/>
            <person name="Daum C."/>
            <person name="Ng V."/>
            <person name="Clum A."/>
            <person name="Steindorff A."/>
            <person name="Ohm R.A."/>
            <person name="Martin F."/>
            <person name="Silar P."/>
            <person name="Natvig D.O."/>
            <person name="Lalanne C."/>
            <person name="Gautier V."/>
            <person name="Ament-Velasquez S.L."/>
            <person name="Kruys A."/>
            <person name="Hutchinson M.I."/>
            <person name="Powell A.J."/>
            <person name="Barry K."/>
            <person name="Miller A.N."/>
            <person name="Grigoriev I.V."/>
            <person name="Debuchy R."/>
            <person name="Gladieux P."/>
            <person name="Hiltunen Thoren M."/>
            <person name="Johannesson H."/>
        </authorList>
    </citation>
    <scope>NUCLEOTIDE SEQUENCE</scope>
    <source>
        <strain evidence="2">PSN309</strain>
    </source>
</reference>
<name>A0AAN6WVY0_9PEZI</name>
<gene>
    <name evidence="2" type="ORF">QBC35DRAFT_531231</name>
</gene>
<evidence type="ECO:0000313" key="2">
    <source>
        <dbReference type="EMBL" id="KAK4188951.1"/>
    </source>
</evidence>
<evidence type="ECO:0000313" key="3">
    <source>
        <dbReference type="Proteomes" id="UP001302126"/>
    </source>
</evidence>
<keyword evidence="3" id="KW-1185">Reference proteome</keyword>
<evidence type="ECO:0000256" key="1">
    <source>
        <dbReference type="SAM" id="MobiDB-lite"/>
    </source>
</evidence>
<reference evidence="2" key="2">
    <citation type="submission" date="2023-05" db="EMBL/GenBank/DDBJ databases">
        <authorList>
            <consortium name="Lawrence Berkeley National Laboratory"/>
            <person name="Steindorff A."/>
            <person name="Hensen N."/>
            <person name="Bonometti L."/>
            <person name="Westerberg I."/>
            <person name="Brannstrom I.O."/>
            <person name="Guillou S."/>
            <person name="Cros-Aarteil S."/>
            <person name="Calhoun S."/>
            <person name="Haridas S."/>
            <person name="Kuo A."/>
            <person name="Mondo S."/>
            <person name="Pangilinan J."/>
            <person name="Riley R."/>
            <person name="Labutti K."/>
            <person name="Andreopoulos B."/>
            <person name="Lipzen A."/>
            <person name="Chen C."/>
            <person name="Yanf M."/>
            <person name="Daum C."/>
            <person name="Ng V."/>
            <person name="Clum A."/>
            <person name="Ohm R."/>
            <person name="Martin F."/>
            <person name="Silar P."/>
            <person name="Natvig D."/>
            <person name="Lalanne C."/>
            <person name="Gautier V."/>
            <person name="Ament-Velasquez S.L."/>
            <person name="Kruys A."/>
            <person name="Hutchinson M.I."/>
            <person name="Powell A.J."/>
            <person name="Barry K."/>
            <person name="Miller A.N."/>
            <person name="Grigoriev I.V."/>
            <person name="Debuchy R."/>
            <person name="Gladieux P."/>
            <person name="Thoren M.H."/>
            <person name="Johannesson H."/>
        </authorList>
    </citation>
    <scope>NUCLEOTIDE SEQUENCE</scope>
    <source>
        <strain evidence="2">PSN309</strain>
    </source>
</reference>
<dbReference type="AlphaFoldDB" id="A0AAN6WVY0"/>
<sequence>MTLLVRRPAEGGPSRAPTGGEVKVTFDEGAMKNMRSFDTRNLPGNHLDRNLTMMASKLFTESLTIDSDYFVDVDAWIDSDVPWKKLDRIICRGNDDSTDTPLGAGAGTVLLGFKSNTSDYRAFASIPSRFLALCMDHDITPLVQLSENKIMSISDPNLVYLEANAPSPGAFQSTDWLPFVFGLCSLHLHELVLRGFGEIRPFRQMYSFCNLQALKLVSGPPLVFQAAAWRLLEFLYPSPSGTVVHQSASVFRTDSWDDHVYDNVPWLRRLALRDHSTFRIHQPDSAERLISAHALKRASERLDSLEHMEVDLPFQIALDPPSSNEGKSLLETLCLLEGLVSTKLHISRSTRQDKDDLALDICSYLVMNKTGRAFRRVTICALEEIRPLDAQATPGDGWKTWGRYHEVQYDYTMDPGNQDLTCRKSDQYSNFRVRDPRMSLEG</sequence>
<protein>
    <submittedName>
        <fullName evidence="2">Uncharacterized protein</fullName>
    </submittedName>
</protein>
<feature type="region of interest" description="Disordered" evidence="1">
    <location>
        <begin position="1"/>
        <end position="20"/>
    </location>
</feature>
<proteinExistence type="predicted"/>
<organism evidence="2 3">
    <name type="scientific">Podospora australis</name>
    <dbReference type="NCBI Taxonomy" id="1536484"/>
    <lineage>
        <taxon>Eukaryota</taxon>
        <taxon>Fungi</taxon>
        <taxon>Dikarya</taxon>
        <taxon>Ascomycota</taxon>
        <taxon>Pezizomycotina</taxon>
        <taxon>Sordariomycetes</taxon>
        <taxon>Sordariomycetidae</taxon>
        <taxon>Sordariales</taxon>
        <taxon>Podosporaceae</taxon>
        <taxon>Podospora</taxon>
    </lineage>
</organism>
<dbReference type="EMBL" id="MU864381">
    <property type="protein sequence ID" value="KAK4188951.1"/>
    <property type="molecule type" value="Genomic_DNA"/>
</dbReference>
<dbReference type="Proteomes" id="UP001302126">
    <property type="component" value="Unassembled WGS sequence"/>
</dbReference>
<comment type="caution">
    <text evidence="2">The sequence shown here is derived from an EMBL/GenBank/DDBJ whole genome shotgun (WGS) entry which is preliminary data.</text>
</comment>